<reference evidence="1" key="2">
    <citation type="submission" date="1989-07" db="EMBL/GenBank/DDBJ databases">
        <authorList>
            <person name="Nielsen P."/>
        </authorList>
    </citation>
    <scope>NUCLEOTIDE SEQUENCE</scope>
</reference>
<dbReference type="EMBL" id="X03040">
    <property type="protein sequence ID" value="CAA26844.1"/>
    <property type="molecule type" value="mRNA"/>
</dbReference>
<gene>
    <name evidence="3" type="primary">Eif4a1</name>
</gene>
<dbReference type="MGI" id="MGI:95303">
    <property type="gene designation" value="Eif4a1"/>
</dbReference>
<protein>
    <submittedName>
        <fullName evidence="2">Initiation factor eIF-4A long form</fullName>
    </submittedName>
    <submittedName>
        <fullName evidence="1">Initiation factor eIF-4AI</fullName>
    </submittedName>
</protein>
<evidence type="ECO:0000313" key="2">
    <source>
        <dbReference type="EMBL" id="CAA26844.1"/>
    </source>
</evidence>
<evidence type="ECO:0000313" key="1">
    <source>
        <dbReference type="EMBL" id="CAA26841.1"/>
    </source>
</evidence>
<dbReference type="AGR" id="MGI:95303"/>
<dbReference type="EMBL" id="X03039">
    <property type="protein sequence ID" value="CAA26841.1"/>
    <property type="molecule type" value="mRNA"/>
</dbReference>
<dbReference type="GO" id="GO:0003743">
    <property type="term" value="F:translation initiation factor activity"/>
    <property type="evidence" value="ECO:0007669"/>
    <property type="project" value="UniProtKB-KW"/>
</dbReference>
<organism evidence="2">
    <name type="scientific">Mus musculus</name>
    <name type="common">Mouse</name>
    <dbReference type="NCBI Taxonomy" id="10090"/>
    <lineage>
        <taxon>Eukaryota</taxon>
        <taxon>Metazoa</taxon>
        <taxon>Chordata</taxon>
        <taxon>Craniata</taxon>
        <taxon>Vertebrata</taxon>
        <taxon>Euteleostomi</taxon>
        <taxon>Mammalia</taxon>
        <taxon>Eutheria</taxon>
        <taxon>Euarchontoglires</taxon>
        <taxon>Glires</taxon>
        <taxon>Rodentia</taxon>
        <taxon>Myomorpha</taxon>
        <taxon>Muroidea</taxon>
        <taxon>Muridae</taxon>
        <taxon>Murinae</taxon>
        <taxon>Mus</taxon>
        <taxon>Mus</taxon>
    </lineage>
</organism>
<proteinExistence type="evidence at transcript level"/>
<name>Q64341_MOUSE</name>
<accession>Q64341</accession>
<keyword evidence="2" id="KW-0648">Protein biosynthesis</keyword>
<sequence>MAPTGWSRKASSRVTGTRLWIALMT</sequence>
<reference evidence="2" key="1">
    <citation type="journal article" date="1985" name="Nucleic Acids Res.">
        <title>Cloning of eukaryotic protein synthesis initiation factor genes: isolation and characterization of cDNA clones encoding factor eIF-4A.</title>
        <authorList>
            <person name="Nielsen P.J."/>
            <person name="McMaster G.K."/>
            <person name="Trachsel H."/>
        </authorList>
    </citation>
    <scope>NUCLEOTIDE SEQUENCE</scope>
</reference>
<keyword evidence="2" id="KW-0396">Initiation factor</keyword>
<dbReference type="AlphaFoldDB" id="Q64341"/>
<evidence type="ECO:0000313" key="3">
    <source>
        <dbReference type="MGI" id="MGI:95303"/>
    </source>
</evidence>